<organism evidence="1 2">
    <name type="scientific">Gossypium stocksii</name>
    <dbReference type="NCBI Taxonomy" id="47602"/>
    <lineage>
        <taxon>Eukaryota</taxon>
        <taxon>Viridiplantae</taxon>
        <taxon>Streptophyta</taxon>
        <taxon>Embryophyta</taxon>
        <taxon>Tracheophyta</taxon>
        <taxon>Spermatophyta</taxon>
        <taxon>Magnoliopsida</taxon>
        <taxon>eudicotyledons</taxon>
        <taxon>Gunneridae</taxon>
        <taxon>Pentapetalae</taxon>
        <taxon>rosids</taxon>
        <taxon>malvids</taxon>
        <taxon>Malvales</taxon>
        <taxon>Malvaceae</taxon>
        <taxon>Malvoideae</taxon>
        <taxon>Gossypium</taxon>
    </lineage>
</organism>
<evidence type="ECO:0000313" key="1">
    <source>
        <dbReference type="EMBL" id="KAH1046168.1"/>
    </source>
</evidence>
<protein>
    <submittedName>
        <fullName evidence="1">Uncharacterized protein</fullName>
    </submittedName>
</protein>
<dbReference type="AlphaFoldDB" id="A0A9D3UJ96"/>
<sequence>MGKGGSNKKVMTVVPTRNGVVLSALKFKQRKVSGIRAFSPGCGKRESGHKAYKIVGQRLSIRERLAQWLGR</sequence>
<reference evidence="1 2" key="1">
    <citation type="journal article" date="2021" name="Plant Biotechnol. J.">
        <title>Multi-omics assisted identification of the key and species-specific regulatory components of drought-tolerant mechanisms in Gossypium stocksii.</title>
        <authorList>
            <person name="Yu D."/>
            <person name="Ke L."/>
            <person name="Zhang D."/>
            <person name="Wu Y."/>
            <person name="Sun Y."/>
            <person name="Mei J."/>
            <person name="Sun J."/>
            <person name="Sun Y."/>
        </authorList>
    </citation>
    <scope>NUCLEOTIDE SEQUENCE [LARGE SCALE GENOMIC DNA]</scope>
    <source>
        <strain evidence="2">cv. E1</strain>
        <tissue evidence="1">Leaf</tissue>
    </source>
</reference>
<proteinExistence type="predicted"/>
<comment type="caution">
    <text evidence="1">The sequence shown here is derived from an EMBL/GenBank/DDBJ whole genome shotgun (WGS) entry which is preliminary data.</text>
</comment>
<accession>A0A9D3UJ96</accession>
<dbReference type="Proteomes" id="UP000828251">
    <property type="component" value="Unassembled WGS sequence"/>
</dbReference>
<gene>
    <name evidence="1" type="ORF">J1N35_036952</name>
</gene>
<dbReference type="EMBL" id="JAIQCV010000011">
    <property type="protein sequence ID" value="KAH1046168.1"/>
    <property type="molecule type" value="Genomic_DNA"/>
</dbReference>
<evidence type="ECO:0000313" key="2">
    <source>
        <dbReference type="Proteomes" id="UP000828251"/>
    </source>
</evidence>
<name>A0A9D3UJ96_9ROSI</name>
<keyword evidence="2" id="KW-1185">Reference proteome</keyword>